<keyword evidence="3 8" id="KW-0808">Transferase</keyword>
<feature type="binding site" evidence="8">
    <location>
        <begin position="80"/>
        <end position="81"/>
    </location>
    <ligand>
        <name>substrate</name>
    </ligand>
</feature>
<sequence length="499" mass="53334">MTYLGLDIGTTATKAILVDDRQSVLAAATVPSRIDQPGPGLSEQDPETWVEGIRLALARLKATAPEPYAAIRAIGLSGQMHSVALLDDRLRPVRPALLWNDTRGQAQACRLQQDVPGLGRATGVRPMASFSAAKLLWIRENDPAAFAAMRHVLWAKDYVRLWLTGDLATDMSDAAGSQLFDQQNRAWYGPVCDYLGLGADRLPPLREGTDCAGRLRMDVARDLGLSPGVTVATGGGDTPVGAVGLGQVEAGQSFISLGTGAVYVTVQDAYAPDAEIRLHSFAHCVPRRWYQMAAMLNGASCLAWVAALCHESDIADLLRRVQKRGTRPSRVLFLPYLRGERTPYHDTDARGAFIGLDASCDAVDLARAVLEGVAFSLRQGQDLLAGQQPIAGPVALIGGGARSTEWAGIVATVLGRELVVPRHAEHACAIGAARLAMVADGWTTADAMPPFAAEKTTAPDRDAMPFYDERYACFRDVYPALRSIGRNAGPQDGLSGKSP</sequence>
<dbReference type="PANTHER" id="PTHR43095:SF6">
    <property type="entry name" value="XYLULOSE KINASE"/>
    <property type="match status" value="1"/>
</dbReference>
<dbReference type="HAMAP" id="MF_02220">
    <property type="entry name" value="XylB"/>
    <property type="match status" value="1"/>
</dbReference>
<name>A0A7W4J6G1_9PROT</name>
<dbReference type="GO" id="GO:0005998">
    <property type="term" value="P:xylulose catabolic process"/>
    <property type="evidence" value="ECO:0007669"/>
    <property type="project" value="UniProtKB-UniRule"/>
</dbReference>
<feature type="site" description="Important for activity" evidence="8">
    <location>
        <position position="7"/>
    </location>
</feature>
<dbReference type="PROSITE" id="PS00445">
    <property type="entry name" value="FGGY_KINASES_2"/>
    <property type="match status" value="1"/>
</dbReference>
<accession>A0A7W4J6G1</accession>
<dbReference type="InterPro" id="IPR018483">
    <property type="entry name" value="Carb_kinase_FGGY_CS"/>
</dbReference>
<keyword evidence="2 8" id="KW-0859">Xylose metabolism</keyword>
<evidence type="ECO:0000256" key="1">
    <source>
        <dbReference type="ARBA" id="ARBA00009156"/>
    </source>
</evidence>
<dbReference type="Pfam" id="PF00370">
    <property type="entry name" value="FGGY_N"/>
    <property type="match status" value="1"/>
</dbReference>
<dbReference type="PANTHER" id="PTHR43095">
    <property type="entry name" value="SUGAR KINASE"/>
    <property type="match status" value="1"/>
</dbReference>
<dbReference type="NCBIfam" id="TIGR01312">
    <property type="entry name" value="XylB"/>
    <property type="match status" value="1"/>
</dbReference>
<protein>
    <recommendedName>
        <fullName evidence="8 10">Xylulose kinase</fullName>
        <shortName evidence="8 10">Xylulokinase</shortName>
        <ecNumber evidence="8 10">2.7.1.17</ecNumber>
    </recommendedName>
</protein>
<evidence type="ECO:0000256" key="9">
    <source>
        <dbReference type="RuleBase" id="RU003733"/>
    </source>
</evidence>
<feature type="domain" description="Carbohydrate kinase FGGY N-terminal" evidence="11">
    <location>
        <begin position="3"/>
        <end position="244"/>
    </location>
</feature>
<evidence type="ECO:0000256" key="7">
    <source>
        <dbReference type="ARBA" id="ARBA00023277"/>
    </source>
</evidence>
<dbReference type="InterPro" id="IPR006000">
    <property type="entry name" value="Xylulokinase"/>
</dbReference>
<dbReference type="RefSeq" id="WP_182942583.1">
    <property type="nucleotide sequence ID" value="NZ_JABEQH010000007.1"/>
</dbReference>
<comment type="function">
    <text evidence="8">Catalyzes the phosphorylation of D-xylulose to D-xylulose 5-phosphate.</text>
</comment>
<dbReference type="Proteomes" id="UP000561066">
    <property type="component" value="Unassembled WGS sequence"/>
</dbReference>
<dbReference type="EC" id="2.7.1.17" evidence="8 10"/>
<evidence type="ECO:0000256" key="10">
    <source>
        <dbReference type="RuleBase" id="RU364073"/>
    </source>
</evidence>
<dbReference type="InterPro" id="IPR043129">
    <property type="entry name" value="ATPase_NBD"/>
</dbReference>
<evidence type="ECO:0000313" key="14">
    <source>
        <dbReference type="Proteomes" id="UP000561066"/>
    </source>
</evidence>
<dbReference type="PIRSF" id="PIRSF000538">
    <property type="entry name" value="GlpK"/>
    <property type="match status" value="1"/>
</dbReference>
<evidence type="ECO:0000259" key="12">
    <source>
        <dbReference type="Pfam" id="PF02782"/>
    </source>
</evidence>
<feature type="domain" description="Carbohydrate kinase FGGY C-terminal" evidence="12">
    <location>
        <begin position="255"/>
        <end position="439"/>
    </location>
</feature>
<feature type="active site" description="Proton acceptor" evidence="8">
    <location>
        <position position="237"/>
    </location>
</feature>
<dbReference type="AlphaFoldDB" id="A0A7W4J6G1"/>
<keyword evidence="5 8" id="KW-0418">Kinase</keyword>
<keyword evidence="6 8" id="KW-0067">ATP-binding</keyword>
<dbReference type="EMBL" id="JABEQH010000007">
    <property type="protein sequence ID" value="MBB2175623.1"/>
    <property type="molecule type" value="Genomic_DNA"/>
</dbReference>
<proteinExistence type="inferred from homology"/>
<dbReference type="Gene3D" id="3.30.420.40">
    <property type="match status" value="2"/>
</dbReference>
<dbReference type="Pfam" id="PF02782">
    <property type="entry name" value="FGGY_C"/>
    <property type="match status" value="1"/>
</dbReference>
<dbReference type="CDD" id="cd07808">
    <property type="entry name" value="ASKHA_NBD_FGGY_EcXK-like"/>
    <property type="match status" value="1"/>
</dbReference>
<comment type="caution">
    <text evidence="13">The sequence shown here is derived from an EMBL/GenBank/DDBJ whole genome shotgun (WGS) entry which is preliminary data.</text>
</comment>
<dbReference type="InterPro" id="IPR050406">
    <property type="entry name" value="FGGY_Carb_Kinase"/>
</dbReference>
<organism evidence="13 14">
    <name type="scientific">Gluconacetobacter johannae</name>
    <dbReference type="NCBI Taxonomy" id="112140"/>
    <lineage>
        <taxon>Bacteria</taxon>
        <taxon>Pseudomonadati</taxon>
        <taxon>Pseudomonadota</taxon>
        <taxon>Alphaproteobacteria</taxon>
        <taxon>Acetobacterales</taxon>
        <taxon>Acetobacteraceae</taxon>
        <taxon>Gluconacetobacter</taxon>
    </lineage>
</organism>
<evidence type="ECO:0000259" key="11">
    <source>
        <dbReference type="Pfam" id="PF00370"/>
    </source>
</evidence>
<evidence type="ECO:0000256" key="5">
    <source>
        <dbReference type="ARBA" id="ARBA00022777"/>
    </source>
</evidence>
<gene>
    <name evidence="8 10 13" type="primary">xylB</name>
    <name evidence="13" type="ORF">HLH21_06715</name>
</gene>
<evidence type="ECO:0000313" key="13">
    <source>
        <dbReference type="EMBL" id="MBB2175623.1"/>
    </source>
</evidence>
<dbReference type="InterPro" id="IPR000577">
    <property type="entry name" value="Carb_kinase_FGGY"/>
</dbReference>
<dbReference type="GO" id="GO:0005524">
    <property type="term" value="F:ATP binding"/>
    <property type="evidence" value="ECO:0007669"/>
    <property type="project" value="UniProtKB-UniRule"/>
</dbReference>
<dbReference type="GO" id="GO:0004856">
    <property type="term" value="F:D-xylulokinase activity"/>
    <property type="evidence" value="ECO:0007669"/>
    <property type="project" value="UniProtKB-UniRule"/>
</dbReference>
<evidence type="ECO:0000256" key="6">
    <source>
        <dbReference type="ARBA" id="ARBA00022840"/>
    </source>
</evidence>
<dbReference type="InterPro" id="IPR018484">
    <property type="entry name" value="FGGY_N"/>
</dbReference>
<evidence type="ECO:0000256" key="8">
    <source>
        <dbReference type="HAMAP-Rule" id="MF_02220"/>
    </source>
</evidence>
<reference evidence="13 14" key="1">
    <citation type="submission" date="2020-04" db="EMBL/GenBank/DDBJ databases">
        <title>Description of novel Gluconacetobacter.</title>
        <authorList>
            <person name="Sombolestani A."/>
        </authorList>
    </citation>
    <scope>NUCLEOTIDE SEQUENCE [LARGE SCALE GENOMIC DNA]</scope>
    <source>
        <strain evidence="13 14">LMG 21312</strain>
    </source>
</reference>
<dbReference type="PROSITE" id="PS00933">
    <property type="entry name" value="FGGY_KINASES_1"/>
    <property type="match status" value="1"/>
</dbReference>
<comment type="similarity">
    <text evidence="1 8 9">Belongs to the FGGY kinase family.</text>
</comment>
<dbReference type="InterPro" id="IPR018485">
    <property type="entry name" value="FGGY_C"/>
</dbReference>
<keyword evidence="4 8" id="KW-0547">Nucleotide-binding</keyword>
<dbReference type="SUPFAM" id="SSF53067">
    <property type="entry name" value="Actin-like ATPase domain"/>
    <property type="match status" value="2"/>
</dbReference>
<evidence type="ECO:0000256" key="2">
    <source>
        <dbReference type="ARBA" id="ARBA00022629"/>
    </source>
</evidence>
<evidence type="ECO:0000256" key="4">
    <source>
        <dbReference type="ARBA" id="ARBA00022741"/>
    </source>
</evidence>
<keyword evidence="14" id="KW-1185">Reference proteome</keyword>
<keyword evidence="7 8" id="KW-0119">Carbohydrate metabolism</keyword>
<dbReference type="GO" id="GO:0042732">
    <property type="term" value="P:D-xylose metabolic process"/>
    <property type="evidence" value="ECO:0007669"/>
    <property type="project" value="UniProtKB-KW"/>
</dbReference>
<evidence type="ECO:0000256" key="3">
    <source>
        <dbReference type="ARBA" id="ARBA00022679"/>
    </source>
</evidence>
<comment type="catalytic activity">
    <reaction evidence="8 10">
        <text>D-xylulose + ATP = D-xylulose 5-phosphate + ADP + H(+)</text>
        <dbReference type="Rhea" id="RHEA:10964"/>
        <dbReference type="ChEBI" id="CHEBI:15378"/>
        <dbReference type="ChEBI" id="CHEBI:17140"/>
        <dbReference type="ChEBI" id="CHEBI:30616"/>
        <dbReference type="ChEBI" id="CHEBI:57737"/>
        <dbReference type="ChEBI" id="CHEBI:456216"/>
        <dbReference type="EC" id="2.7.1.17"/>
    </reaction>
</comment>